<organism evidence="2 3">
    <name type="scientific">Caenorhabditis bovis</name>
    <dbReference type="NCBI Taxonomy" id="2654633"/>
    <lineage>
        <taxon>Eukaryota</taxon>
        <taxon>Metazoa</taxon>
        <taxon>Ecdysozoa</taxon>
        <taxon>Nematoda</taxon>
        <taxon>Chromadorea</taxon>
        <taxon>Rhabditida</taxon>
        <taxon>Rhabditina</taxon>
        <taxon>Rhabditomorpha</taxon>
        <taxon>Rhabditoidea</taxon>
        <taxon>Rhabditidae</taxon>
        <taxon>Peloderinae</taxon>
        <taxon>Caenorhabditis</taxon>
    </lineage>
</organism>
<reference evidence="2 3" key="1">
    <citation type="submission" date="2020-04" db="EMBL/GenBank/DDBJ databases">
        <authorList>
            <person name="Laetsch R D."/>
            <person name="Stevens L."/>
            <person name="Kumar S."/>
            <person name="Blaxter L. M."/>
        </authorList>
    </citation>
    <scope>NUCLEOTIDE SEQUENCE [LARGE SCALE GENOMIC DNA]</scope>
</reference>
<evidence type="ECO:0000259" key="1">
    <source>
        <dbReference type="Pfam" id="PF04155"/>
    </source>
</evidence>
<proteinExistence type="predicted"/>
<dbReference type="AlphaFoldDB" id="A0A8S1EXS1"/>
<comment type="caution">
    <text evidence="2">The sequence shown here is derived from an EMBL/GenBank/DDBJ whole genome shotgun (WGS) entry which is preliminary data.</text>
</comment>
<gene>
    <name evidence="2" type="ORF">CBOVIS_LOCUS6690</name>
</gene>
<protein>
    <recommendedName>
        <fullName evidence="1">Ground-like domain-containing protein</fullName>
    </recommendedName>
</protein>
<dbReference type="Proteomes" id="UP000494206">
    <property type="component" value="Unassembled WGS sequence"/>
</dbReference>
<dbReference type="Pfam" id="PF04155">
    <property type="entry name" value="Ground-like"/>
    <property type="match status" value="1"/>
</dbReference>
<dbReference type="EMBL" id="CADEPM010000004">
    <property type="protein sequence ID" value="CAB3404336.1"/>
    <property type="molecule type" value="Genomic_DNA"/>
</dbReference>
<dbReference type="PANTHER" id="PTHR31967:SF20">
    <property type="entry name" value="GROUND-LIKE DOMAIN-CONTAINING PROTEIN"/>
    <property type="match status" value="1"/>
</dbReference>
<dbReference type="PANTHER" id="PTHR31967">
    <property type="entry name" value="GROUNDHOG (HEDGEHOG-LIKE FAMILY)-RELATED"/>
    <property type="match status" value="1"/>
</dbReference>
<keyword evidence="3" id="KW-1185">Reference proteome</keyword>
<evidence type="ECO:0000313" key="2">
    <source>
        <dbReference type="EMBL" id="CAB3404336.1"/>
    </source>
</evidence>
<dbReference type="InterPro" id="IPR007284">
    <property type="entry name" value="Ground-like_dom"/>
</dbReference>
<accession>A0A8S1EXS1</accession>
<evidence type="ECO:0000313" key="3">
    <source>
        <dbReference type="Proteomes" id="UP000494206"/>
    </source>
</evidence>
<dbReference type="OrthoDB" id="5831900at2759"/>
<name>A0A8S1EXS1_9PELO</name>
<sequence length="213" mass="24795">MFCNQEVYSAAPINTPLSRVYVFGKLVYIRQPFMIPQRNISFAARSSKFGPGPLDDDFDRILSRKDLFEGRRERKSYIEGAYFKPSYSKMPESYAQHPEPKLRYPLKQCYTEETGYMCCNKNLENVMKDTVEEMIRNKWKSCNIQQMANLLQQKCQDAFGTDFETIAGVGDFASKIHFYSDYVCKMERQGRVLLAYATPNRHNNPNAPYHVTL</sequence>
<feature type="domain" description="Ground-like" evidence="1">
    <location>
        <begin position="115"/>
        <end position="196"/>
    </location>
</feature>